<organism evidence="3 4">
    <name type="scientific">Armadillidium nasatum</name>
    <dbReference type="NCBI Taxonomy" id="96803"/>
    <lineage>
        <taxon>Eukaryota</taxon>
        <taxon>Metazoa</taxon>
        <taxon>Ecdysozoa</taxon>
        <taxon>Arthropoda</taxon>
        <taxon>Crustacea</taxon>
        <taxon>Multicrustacea</taxon>
        <taxon>Malacostraca</taxon>
        <taxon>Eumalacostraca</taxon>
        <taxon>Peracarida</taxon>
        <taxon>Isopoda</taxon>
        <taxon>Oniscidea</taxon>
        <taxon>Crinocheta</taxon>
        <taxon>Armadillidiidae</taxon>
        <taxon>Armadillidium</taxon>
    </lineage>
</organism>
<dbReference type="GO" id="GO:0006357">
    <property type="term" value="P:regulation of transcription by RNA polymerase II"/>
    <property type="evidence" value="ECO:0007669"/>
    <property type="project" value="TreeGrafter"/>
</dbReference>
<proteinExistence type="inferred from homology"/>
<evidence type="ECO:0000256" key="1">
    <source>
        <dbReference type="ARBA" id="ARBA00009112"/>
    </source>
</evidence>
<gene>
    <name evidence="3" type="primary">Supt20h</name>
    <name evidence="3" type="ORF">Anas_05790</name>
</gene>
<reference evidence="3 4" key="1">
    <citation type="journal article" date="2019" name="PLoS Biol.">
        <title>Sex chromosomes control vertical transmission of feminizing Wolbachia symbionts in an isopod.</title>
        <authorList>
            <person name="Becking T."/>
            <person name="Chebbi M.A."/>
            <person name="Giraud I."/>
            <person name="Moumen B."/>
            <person name="Laverre T."/>
            <person name="Caubet Y."/>
            <person name="Peccoud J."/>
            <person name="Gilbert C."/>
            <person name="Cordaux R."/>
        </authorList>
    </citation>
    <scope>NUCLEOTIDE SEQUENCE [LARGE SCALE GENOMIC DNA]</scope>
    <source>
        <strain evidence="3">ANa2</strain>
        <tissue evidence="3">Whole body excluding digestive tract and cuticle</tissue>
    </source>
</reference>
<dbReference type="Proteomes" id="UP000326759">
    <property type="component" value="Unassembled WGS sequence"/>
</dbReference>
<accession>A0A5N5SZ20</accession>
<dbReference type="EMBL" id="SEYY01018596">
    <property type="protein sequence ID" value="KAB7499197.1"/>
    <property type="molecule type" value="Genomic_DNA"/>
</dbReference>
<dbReference type="PANTHER" id="PTHR13526:SF8">
    <property type="entry name" value="TRANSCRIPTION FACTOR SPT20 HOMOLOG"/>
    <property type="match status" value="1"/>
</dbReference>
<dbReference type="InterPro" id="IPR021950">
    <property type="entry name" value="Spt20"/>
</dbReference>
<name>A0A5N5SZ20_9CRUS</name>
<evidence type="ECO:0000259" key="2">
    <source>
        <dbReference type="Pfam" id="PF12090"/>
    </source>
</evidence>
<dbReference type="OrthoDB" id="1932706at2759"/>
<comment type="caution">
    <text evidence="3">The sequence shown here is derived from an EMBL/GenBank/DDBJ whole genome shotgun (WGS) entry which is preliminary data.</text>
</comment>
<dbReference type="PANTHER" id="PTHR13526">
    <property type="entry name" value="TRANSCRIPTION FACTOR SPT20 HOMOLOG"/>
    <property type="match status" value="1"/>
</dbReference>
<dbReference type="GO" id="GO:0000124">
    <property type="term" value="C:SAGA complex"/>
    <property type="evidence" value="ECO:0007669"/>
    <property type="project" value="InterPro"/>
</dbReference>
<feature type="domain" description="Spt20-like SEP" evidence="2">
    <location>
        <begin position="70"/>
        <end position="215"/>
    </location>
</feature>
<protein>
    <submittedName>
        <fullName evidence="3">Transcription factor SPT20-like protein</fullName>
    </submittedName>
</protein>
<keyword evidence="4" id="KW-1185">Reference proteome</keyword>
<dbReference type="Pfam" id="PF12090">
    <property type="entry name" value="Spt20_SEP"/>
    <property type="match status" value="1"/>
</dbReference>
<dbReference type="AlphaFoldDB" id="A0A5N5SZ20"/>
<comment type="similarity">
    <text evidence="1">Belongs to the SPT20 family.</text>
</comment>
<evidence type="ECO:0000313" key="4">
    <source>
        <dbReference type="Proteomes" id="UP000326759"/>
    </source>
</evidence>
<evidence type="ECO:0000313" key="3">
    <source>
        <dbReference type="EMBL" id="KAB7499197.1"/>
    </source>
</evidence>
<dbReference type="InterPro" id="IPR046468">
    <property type="entry name" value="Spt20-like_SEP"/>
</dbReference>
<sequence>MEGLINKAEYIIDKSYDTLIRGGCGYLLGQPLFRKLAEIYAEEAAKAPRIKSISLTHKLLEKLVKRDNLNCLVVNLYKGNEGYSLVVRLGSGIETETVRLQYEDEEFLSFIDNEQLPPMLLDLLDEANIDIFYSGCIISEIRDYRRSLDSSYESKYILLKPTNQSLVADIASLTRDKDWTPMEKLQLEAEIVKKTAPPLNLCPSPIVALINNKLHQHKYKFSGVQLRRAARRFSQVAQNRQKKFEDSPNSSILKLQGFLSEKKDKRPYAKTITRPMIPLIGEDPNPGVALEGKPKSEIDKFYQKVTEDVKRLAQPLERLQDTKDSSLDVVEEYTLETERGQGRIYLTNLFSVL</sequence>
<dbReference type="GO" id="GO:0003712">
    <property type="term" value="F:transcription coregulator activity"/>
    <property type="evidence" value="ECO:0007669"/>
    <property type="project" value="InterPro"/>
</dbReference>